<organism evidence="2 3">
    <name type="scientific">Fusarium avenaceum</name>
    <dbReference type="NCBI Taxonomy" id="40199"/>
    <lineage>
        <taxon>Eukaryota</taxon>
        <taxon>Fungi</taxon>
        <taxon>Dikarya</taxon>
        <taxon>Ascomycota</taxon>
        <taxon>Pezizomycotina</taxon>
        <taxon>Sordariomycetes</taxon>
        <taxon>Hypocreomycetidae</taxon>
        <taxon>Hypocreales</taxon>
        <taxon>Nectriaceae</taxon>
        <taxon>Fusarium</taxon>
        <taxon>Fusarium tricinctum species complex</taxon>
    </lineage>
</organism>
<dbReference type="SUPFAM" id="SSF57756">
    <property type="entry name" value="Retrovirus zinc finger-like domains"/>
    <property type="match status" value="1"/>
</dbReference>
<sequence>MLMSTYYRGGRGGWRDGRCRDDVRCHHCRHYGHRSNECRLLLREQLLQAYNYQAQAFGSLRREQLLQMYNFQAGHYGFEQAGPAAAPPVVIYWAALDPAPVPALLALSLAGAAAPRAPGAVAPDLLQMYNYQGGQYGFPPGAAAAPAPAAPPGPALPAPAAPGPALPPGFPYPTATSPSPGPPAPSGEGGSEMEIS</sequence>
<proteinExistence type="predicted"/>
<gene>
    <name evidence="2" type="ORF">KAF25_007030</name>
</gene>
<evidence type="ECO:0000313" key="2">
    <source>
        <dbReference type="EMBL" id="KAG5658079.1"/>
    </source>
</evidence>
<comment type="caution">
    <text evidence="2">The sequence shown here is derived from an EMBL/GenBank/DDBJ whole genome shotgun (WGS) entry which is preliminary data.</text>
</comment>
<dbReference type="Proteomes" id="UP000782241">
    <property type="component" value="Unassembled WGS sequence"/>
</dbReference>
<name>A0A9P7KQC0_9HYPO</name>
<reference evidence="2" key="1">
    <citation type="submission" date="2021-04" db="EMBL/GenBank/DDBJ databases">
        <title>Draft genome of Fusarium avenaceum strain F156N33, isolated from an atmospheric sample in Virginia.</title>
        <authorList>
            <person name="Yang S."/>
            <person name="Vinatzer B.A."/>
            <person name="Coleman J."/>
        </authorList>
    </citation>
    <scope>NUCLEOTIDE SEQUENCE</scope>
    <source>
        <strain evidence="2">F156N33</strain>
    </source>
</reference>
<dbReference type="GO" id="GO:0003676">
    <property type="term" value="F:nucleic acid binding"/>
    <property type="evidence" value="ECO:0007669"/>
    <property type="project" value="InterPro"/>
</dbReference>
<accession>A0A9P7KQC0</accession>
<protein>
    <recommendedName>
        <fullName evidence="4">CCHC-type domain-containing protein</fullName>
    </recommendedName>
</protein>
<evidence type="ECO:0000256" key="1">
    <source>
        <dbReference type="SAM" id="MobiDB-lite"/>
    </source>
</evidence>
<dbReference type="AlphaFoldDB" id="A0A9P7KQC0"/>
<feature type="compositionally biased region" description="Pro residues" evidence="1">
    <location>
        <begin position="148"/>
        <end position="171"/>
    </location>
</feature>
<dbReference type="GO" id="GO:0008270">
    <property type="term" value="F:zinc ion binding"/>
    <property type="evidence" value="ECO:0007669"/>
    <property type="project" value="InterPro"/>
</dbReference>
<keyword evidence="3" id="KW-1185">Reference proteome</keyword>
<evidence type="ECO:0008006" key="4">
    <source>
        <dbReference type="Google" id="ProtNLM"/>
    </source>
</evidence>
<evidence type="ECO:0000313" key="3">
    <source>
        <dbReference type="Proteomes" id="UP000782241"/>
    </source>
</evidence>
<dbReference type="InterPro" id="IPR036875">
    <property type="entry name" value="Znf_CCHC_sf"/>
</dbReference>
<dbReference type="EMBL" id="JAGPUO010000015">
    <property type="protein sequence ID" value="KAG5658079.1"/>
    <property type="molecule type" value="Genomic_DNA"/>
</dbReference>
<feature type="region of interest" description="Disordered" evidence="1">
    <location>
        <begin position="143"/>
        <end position="196"/>
    </location>
</feature>